<accession>A7TF52</accession>
<comment type="pathway">
    <text evidence="7">Cofactor biosynthesis; tetrahydrofolate biosynthesis; 2-amino-4-hydroxy-6-hydroxymethyl-7,8-dihydropteridine diphosphate from 7,8-dihydroneopterin triphosphate: step 4/4.</text>
</comment>
<comment type="pathway">
    <text evidence="6">Cofactor biosynthesis; tetrahydrofolate biosynthesis; 2-amino-4-hydroxy-6-hydroxymethyl-7,8-dihydropteridine diphosphate from 7,8-dihydroneopterin triphosphate: step 3/4.</text>
</comment>
<keyword evidence="16" id="KW-0418">Kinase</keyword>
<dbReference type="EC" id="2.5.1.15" evidence="10"/>
<dbReference type="PROSITE" id="PS00794">
    <property type="entry name" value="HPPK"/>
    <property type="match status" value="1"/>
</dbReference>
<dbReference type="GO" id="GO:0046872">
    <property type="term" value="F:metal ion binding"/>
    <property type="evidence" value="ECO:0007669"/>
    <property type="project" value="UniProtKB-KW"/>
</dbReference>
<dbReference type="InterPro" id="IPR016261">
    <property type="entry name" value="Folic_acid_synth"/>
</dbReference>
<dbReference type="AlphaFoldDB" id="A7TF52"/>
<evidence type="ECO:0000256" key="3">
    <source>
        <dbReference type="ARBA" id="ARBA00001353"/>
    </source>
</evidence>
<dbReference type="InterPro" id="IPR045031">
    <property type="entry name" value="DHP_synth-like"/>
</dbReference>
<keyword evidence="13" id="KW-0808">Transferase</keyword>
<evidence type="ECO:0000256" key="15">
    <source>
        <dbReference type="ARBA" id="ARBA00022741"/>
    </source>
</evidence>
<dbReference type="PROSITE" id="PS50972">
    <property type="entry name" value="PTERIN_BINDING"/>
    <property type="match status" value="1"/>
</dbReference>
<evidence type="ECO:0000256" key="13">
    <source>
        <dbReference type="ARBA" id="ARBA00022679"/>
    </source>
</evidence>
<keyword evidence="14" id="KW-0479">Metal-binding</keyword>
<keyword evidence="15" id="KW-0547">Nucleotide-binding</keyword>
<evidence type="ECO:0000256" key="19">
    <source>
        <dbReference type="ARBA" id="ARBA00022909"/>
    </source>
</evidence>
<evidence type="ECO:0000256" key="12">
    <source>
        <dbReference type="ARBA" id="ARBA00013253"/>
    </source>
</evidence>
<keyword evidence="21" id="KW-0511">Multifunctional enzyme</keyword>
<name>A7TF52_VANPO</name>
<keyword evidence="18" id="KW-0460">Magnesium</keyword>
<dbReference type="InterPro" id="IPR006390">
    <property type="entry name" value="DHP_synth_dom"/>
</dbReference>
<evidence type="ECO:0000256" key="11">
    <source>
        <dbReference type="ARBA" id="ARBA00013043"/>
    </source>
</evidence>
<dbReference type="InterPro" id="IPR000550">
    <property type="entry name" value="Hppk"/>
</dbReference>
<evidence type="ECO:0000313" key="28">
    <source>
        <dbReference type="Proteomes" id="UP000000267"/>
    </source>
</evidence>
<evidence type="ECO:0000313" key="27">
    <source>
        <dbReference type="EMBL" id="EDO19077.1"/>
    </source>
</evidence>
<gene>
    <name evidence="27" type="ORF">Kpol_2000p42</name>
</gene>
<dbReference type="FunFam" id="3.30.1130.10:FF:000010">
    <property type="entry name" value="Folic acid synthesis protein fol1"/>
    <property type="match status" value="1"/>
</dbReference>
<evidence type="ECO:0000256" key="9">
    <source>
        <dbReference type="ARBA" id="ARBA00009951"/>
    </source>
</evidence>
<evidence type="ECO:0000256" key="18">
    <source>
        <dbReference type="ARBA" id="ARBA00022842"/>
    </source>
</evidence>
<dbReference type="InterPro" id="IPR043133">
    <property type="entry name" value="GTP-CH-I_C/QueF"/>
</dbReference>
<dbReference type="CDD" id="cd00739">
    <property type="entry name" value="DHPS"/>
    <property type="match status" value="1"/>
</dbReference>
<dbReference type="SUPFAM" id="SSF51717">
    <property type="entry name" value="Dihydropteroate synthetase-like"/>
    <property type="match status" value="1"/>
</dbReference>
<dbReference type="NCBIfam" id="TIGR01496">
    <property type="entry name" value="DHPS"/>
    <property type="match status" value="1"/>
</dbReference>
<keyword evidence="17" id="KW-0067">ATP-binding</keyword>
<dbReference type="Gene3D" id="3.30.70.560">
    <property type="entry name" value="7,8-Dihydro-6-hydroxymethylpterin-pyrophosphokinase HPPK"/>
    <property type="match status" value="1"/>
</dbReference>
<dbReference type="GeneID" id="5547404"/>
<dbReference type="UniPathway" id="UPA00077">
    <property type="reaction ID" value="UER00155"/>
</dbReference>
<sequence>MTKDQNLKMLERRFMNMGISRFYSTSNNVAVVKNVKDKVYIEKLRVDAIVGPDCWGQLNPQRCLITLGMSTDFGKASNTDDLSYSLNYAAISRDVTNFVNARKNWLSLSKLSRDVSDFAMKSYKGIDMLELNVNSKDAHIRSEDVSCVVLKSRNEDSISEPKYDYLRITNLKLLTLIGIFTFERLQKQFVTLDLIIPWPKDVKDTVSYKTIIDKVVAYTENANFKTVEALVESVAKVIAMEPYFQQLQDVPIEVKVIKLNAITATEGVGVSCIRTPKELQSLHIETDQGKRNGVIEADNISSPFNLPVLERKISKINSAFLAFGSNVGDRFANINNALSLLQQNEKVNIEKVSSLFESEPMYFKDQSPFMNGCIEITTQLTPHELLELCKKIEYDELKRIKHFDNGPRSIDLDIVMYINDKGEHILINDETLVVPHPRMLERTFVLEPLCELISPTHIHPISAEPIFSSLQEIYKKQDPENELWVLNPLPGQSRFLKYKSVTKFNCFDNSYNRSLVSPTYLMAIINTTPDSFSGDGMLDNDIDMQLKHIKELCDKALQLSDSIILDIGGCSTRPNSAQASNEEEFERTIPLIKAIRESNTLPNSKIILSIDTYRASMAQKAIEAGVDIINDISGGSFDKDMFKVIAKNARVSYVLSHIRGDISNMVTLNDYTEDKSENEEFIYGEKSTSSETSFIRTISRELAKSYEKAISEGIKRWQILLDPGLGFAKNGKQNLAIIKNLPIMKNYSVDLNDDTYVSFRNLPVLLGPSRKKFIGTITKDDEPKDRDFATGALVASCIGNDTNIVRVHNAIECGKSVKIADTLYRDIE</sequence>
<dbReference type="OMA" id="ESEPMYF"/>
<dbReference type="GO" id="GO:0005740">
    <property type="term" value="C:mitochondrial envelope"/>
    <property type="evidence" value="ECO:0007669"/>
    <property type="project" value="EnsemblFungi"/>
</dbReference>
<comment type="cofactor">
    <cofactor evidence="4">
        <name>Mg(2+)</name>
        <dbReference type="ChEBI" id="CHEBI:18420"/>
    </cofactor>
</comment>
<evidence type="ECO:0000256" key="2">
    <source>
        <dbReference type="ARBA" id="ARBA00000198"/>
    </source>
</evidence>
<comment type="pathway">
    <text evidence="5">Cofactor biosynthesis; tetrahydrofolate biosynthesis; 7,8-dihydrofolate from 2-amino-4-hydroxy-6-hydroxymethyl-7,8-dihydropteridine diphosphate and 4-aminobenzoate: step 1/2.</text>
</comment>
<evidence type="ECO:0000256" key="10">
    <source>
        <dbReference type="ARBA" id="ARBA00012458"/>
    </source>
</evidence>
<keyword evidence="19" id="KW-0289">Folate biosynthesis</keyword>
<dbReference type="CDD" id="cd00483">
    <property type="entry name" value="HPPK"/>
    <property type="match status" value="1"/>
</dbReference>
<dbReference type="eggNOG" id="KOG2544">
    <property type="taxonomic scope" value="Eukaryota"/>
</dbReference>
<evidence type="ECO:0000256" key="24">
    <source>
        <dbReference type="ARBA" id="ARBA00067568"/>
    </source>
</evidence>
<dbReference type="GO" id="GO:0004150">
    <property type="term" value="F:dihydroneopterin aldolase activity"/>
    <property type="evidence" value="ECO:0007669"/>
    <property type="project" value="UniProtKB-EC"/>
</dbReference>
<keyword evidence="28" id="KW-1185">Reference proteome</keyword>
<comment type="function">
    <text evidence="22">Catalyzes three sequential steps of tetrahydrofolate biosynthesis.</text>
</comment>
<dbReference type="Gene3D" id="3.30.1130.10">
    <property type="match status" value="2"/>
</dbReference>
<evidence type="ECO:0000256" key="5">
    <source>
        <dbReference type="ARBA" id="ARBA00004763"/>
    </source>
</evidence>
<dbReference type="NCBIfam" id="TIGR00526">
    <property type="entry name" value="folB_dom"/>
    <property type="match status" value="2"/>
</dbReference>
<evidence type="ECO:0000256" key="8">
    <source>
        <dbReference type="ARBA" id="ARBA00009640"/>
    </source>
</evidence>
<dbReference type="PANTHER" id="PTHR20941">
    <property type="entry name" value="FOLATE SYNTHESIS PROTEINS"/>
    <property type="match status" value="1"/>
</dbReference>
<dbReference type="EC" id="2.7.6.3" evidence="12"/>
<dbReference type="HOGENOM" id="CLU_008023_2_0_1"/>
<dbReference type="RefSeq" id="XP_001646935.1">
    <property type="nucleotide sequence ID" value="XM_001646885.1"/>
</dbReference>
<dbReference type="GO" id="GO:0003848">
    <property type="term" value="F:2-amino-4-hydroxy-6-hydroxymethyldihydropteridine diphosphokinase activity"/>
    <property type="evidence" value="ECO:0007669"/>
    <property type="project" value="UniProtKB-EC"/>
</dbReference>
<dbReference type="GO" id="GO:0005524">
    <property type="term" value="F:ATP binding"/>
    <property type="evidence" value="ECO:0007669"/>
    <property type="project" value="UniProtKB-KW"/>
</dbReference>
<dbReference type="GO" id="GO:0046656">
    <property type="term" value="P:folic acid biosynthetic process"/>
    <property type="evidence" value="ECO:0007669"/>
    <property type="project" value="UniProtKB-KW"/>
</dbReference>
<dbReference type="InterPro" id="IPR006157">
    <property type="entry name" value="FolB_dom"/>
</dbReference>
<dbReference type="FunFam" id="3.20.20.20:FF:000014">
    <property type="entry name" value="Folic acid synthesis protein fol1"/>
    <property type="match status" value="1"/>
</dbReference>
<dbReference type="InterPro" id="IPR011005">
    <property type="entry name" value="Dihydropteroate_synth-like_sf"/>
</dbReference>
<reference evidence="27 28" key="1">
    <citation type="journal article" date="2007" name="Proc. Natl. Acad. Sci. U.S.A.">
        <title>Independent sorting-out of thousands of duplicated gene pairs in two yeast species descended from a whole-genome duplication.</title>
        <authorList>
            <person name="Scannell D.R."/>
            <person name="Frank A.C."/>
            <person name="Conant G.C."/>
            <person name="Byrne K.P."/>
            <person name="Woolfit M."/>
            <person name="Wolfe K.H."/>
        </authorList>
    </citation>
    <scope>NUCLEOTIDE SEQUENCE [LARGE SCALE GENOMIC DNA]</scope>
    <source>
        <strain evidence="28">ATCC 22028 / DSM 70294 / BCRC 21397 / CBS 2163 / NBRC 10782 / NRRL Y-8283 / UCD 57-17</strain>
    </source>
</reference>
<evidence type="ECO:0000256" key="4">
    <source>
        <dbReference type="ARBA" id="ARBA00001946"/>
    </source>
</evidence>
<evidence type="ECO:0000256" key="14">
    <source>
        <dbReference type="ARBA" id="ARBA00022723"/>
    </source>
</evidence>
<evidence type="ECO:0000256" key="22">
    <source>
        <dbReference type="ARBA" id="ARBA00058009"/>
    </source>
</evidence>
<dbReference type="EMBL" id="DS480382">
    <property type="protein sequence ID" value="EDO19077.1"/>
    <property type="molecule type" value="Genomic_DNA"/>
</dbReference>
<dbReference type="PhylomeDB" id="A7TF52"/>
<dbReference type="InParanoid" id="A7TF52"/>
<evidence type="ECO:0000256" key="17">
    <source>
        <dbReference type="ARBA" id="ARBA00022840"/>
    </source>
</evidence>
<dbReference type="GO" id="GO:0004156">
    <property type="term" value="F:dihydropteroate synthase activity"/>
    <property type="evidence" value="ECO:0007669"/>
    <property type="project" value="UniProtKB-EC"/>
</dbReference>
<dbReference type="SUPFAM" id="SSF55620">
    <property type="entry name" value="Tetrahydrobiopterin biosynthesis enzymes-like"/>
    <property type="match status" value="2"/>
</dbReference>
<comment type="similarity">
    <text evidence="23">In the central section; belongs to the HPPK family.</text>
</comment>
<evidence type="ECO:0000256" key="20">
    <source>
        <dbReference type="ARBA" id="ARBA00023239"/>
    </source>
</evidence>
<dbReference type="EC" id="4.1.2.25" evidence="11"/>
<dbReference type="Pfam" id="PF02152">
    <property type="entry name" value="FolB"/>
    <property type="match status" value="2"/>
</dbReference>
<evidence type="ECO:0000256" key="7">
    <source>
        <dbReference type="ARBA" id="ARBA00005051"/>
    </source>
</evidence>
<dbReference type="PIRSF" id="PIRSF000741">
    <property type="entry name" value="Folic_acid_synth"/>
    <property type="match status" value="1"/>
</dbReference>
<dbReference type="SMART" id="SM00905">
    <property type="entry name" value="FolB"/>
    <property type="match status" value="2"/>
</dbReference>
<evidence type="ECO:0000256" key="21">
    <source>
        <dbReference type="ARBA" id="ARBA00023268"/>
    </source>
</evidence>
<dbReference type="Pfam" id="PF01288">
    <property type="entry name" value="HPPK"/>
    <property type="match status" value="1"/>
</dbReference>
<evidence type="ECO:0000259" key="26">
    <source>
        <dbReference type="PROSITE" id="PS50972"/>
    </source>
</evidence>
<evidence type="ECO:0000256" key="16">
    <source>
        <dbReference type="ARBA" id="ARBA00022777"/>
    </source>
</evidence>
<comment type="similarity">
    <text evidence="9">In the C-terminal section; belongs to the DHPS family.</text>
</comment>
<organism evidence="28">
    <name type="scientific">Vanderwaltozyma polyspora (strain ATCC 22028 / DSM 70294 / BCRC 21397 / CBS 2163 / NBRC 10782 / NRRL Y-8283 / UCD 57-17)</name>
    <name type="common">Kluyveromyces polysporus</name>
    <dbReference type="NCBI Taxonomy" id="436907"/>
    <lineage>
        <taxon>Eukaryota</taxon>
        <taxon>Fungi</taxon>
        <taxon>Dikarya</taxon>
        <taxon>Ascomycota</taxon>
        <taxon>Saccharomycotina</taxon>
        <taxon>Saccharomycetes</taxon>
        <taxon>Saccharomycetales</taxon>
        <taxon>Saccharomycetaceae</taxon>
        <taxon>Vanderwaltozyma</taxon>
    </lineage>
</organism>
<dbReference type="GO" id="GO:0046654">
    <property type="term" value="P:tetrahydrofolate biosynthetic process"/>
    <property type="evidence" value="ECO:0007669"/>
    <property type="project" value="UniProtKB-UniPathway"/>
</dbReference>
<dbReference type="InterPro" id="IPR035907">
    <property type="entry name" value="Hppk_sf"/>
</dbReference>
<comment type="catalytic activity">
    <reaction evidence="2">
        <text>6-hydroxymethyl-7,8-dihydropterin + ATP = (7,8-dihydropterin-6-yl)methyl diphosphate + AMP + H(+)</text>
        <dbReference type="Rhea" id="RHEA:11412"/>
        <dbReference type="ChEBI" id="CHEBI:15378"/>
        <dbReference type="ChEBI" id="CHEBI:30616"/>
        <dbReference type="ChEBI" id="CHEBI:44841"/>
        <dbReference type="ChEBI" id="CHEBI:72950"/>
        <dbReference type="ChEBI" id="CHEBI:456215"/>
        <dbReference type="EC" id="2.7.6.3"/>
    </reaction>
</comment>
<protein>
    <recommendedName>
        <fullName evidence="24">Folic acid synthesis protein FOL1</fullName>
        <ecNumber evidence="10">2.5.1.15</ecNumber>
        <ecNumber evidence="12">2.7.6.3</ecNumber>
        <ecNumber evidence="11">4.1.2.25</ecNumber>
    </recommendedName>
    <alternativeName>
        <fullName evidence="25">Folic acid synthesis protein fol1</fullName>
    </alternativeName>
</protein>
<comment type="catalytic activity">
    <reaction evidence="3">
        <text>7,8-dihydroneopterin = 6-hydroxymethyl-7,8-dihydropterin + glycolaldehyde</text>
        <dbReference type="Rhea" id="RHEA:10540"/>
        <dbReference type="ChEBI" id="CHEBI:17001"/>
        <dbReference type="ChEBI" id="CHEBI:17071"/>
        <dbReference type="ChEBI" id="CHEBI:44841"/>
        <dbReference type="EC" id="4.1.2.25"/>
    </reaction>
</comment>
<dbReference type="GO" id="GO:0016301">
    <property type="term" value="F:kinase activity"/>
    <property type="evidence" value="ECO:0007669"/>
    <property type="project" value="UniProtKB-KW"/>
</dbReference>
<evidence type="ECO:0000256" key="23">
    <source>
        <dbReference type="ARBA" id="ARBA00061548"/>
    </source>
</evidence>
<proteinExistence type="inferred from homology"/>
<comment type="similarity">
    <text evidence="8">In the N-terminal section; belongs to the DHNA family.</text>
</comment>
<evidence type="ECO:0000256" key="25">
    <source>
        <dbReference type="ARBA" id="ARBA00068111"/>
    </source>
</evidence>
<dbReference type="Proteomes" id="UP000000267">
    <property type="component" value="Unassembled WGS sequence"/>
</dbReference>
<keyword evidence="20" id="KW-0456">Lyase</keyword>
<dbReference type="FunCoup" id="A7TF52">
    <property type="interactions" value="264"/>
</dbReference>
<evidence type="ECO:0000256" key="1">
    <source>
        <dbReference type="ARBA" id="ARBA00000012"/>
    </source>
</evidence>
<evidence type="ECO:0000256" key="6">
    <source>
        <dbReference type="ARBA" id="ARBA00005013"/>
    </source>
</evidence>
<dbReference type="PANTHER" id="PTHR20941:SF1">
    <property type="entry name" value="FOLIC ACID SYNTHESIS PROTEIN FOL1"/>
    <property type="match status" value="1"/>
</dbReference>
<dbReference type="Pfam" id="PF00809">
    <property type="entry name" value="Pterin_bind"/>
    <property type="match status" value="1"/>
</dbReference>
<dbReference type="OrthoDB" id="615426at2759"/>
<dbReference type="Gene3D" id="3.20.20.20">
    <property type="entry name" value="Dihydropteroate synthase-like"/>
    <property type="match status" value="1"/>
</dbReference>
<dbReference type="KEGG" id="vpo:Kpol_2000p42"/>
<feature type="domain" description="Pterin-binding" evidence="26">
    <location>
        <begin position="519"/>
        <end position="818"/>
    </location>
</feature>
<dbReference type="SUPFAM" id="SSF55083">
    <property type="entry name" value="6-hydroxymethyl-7,8-dihydropterin pyrophosphokinase, HPPK"/>
    <property type="match status" value="1"/>
</dbReference>
<dbReference type="STRING" id="436907.A7TF52"/>
<dbReference type="InterPro" id="IPR000489">
    <property type="entry name" value="Pterin-binding_dom"/>
</dbReference>
<comment type="catalytic activity">
    <reaction evidence="1">
        <text>(7,8-dihydropterin-6-yl)methyl diphosphate + 4-aminobenzoate = 7,8-dihydropteroate + diphosphate</text>
        <dbReference type="Rhea" id="RHEA:19949"/>
        <dbReference type="ChEBI" id="CHEBI:17836"/>
        <dbReference type="ChEBI" id="CHEBI:17839"/>
        <dbReference type="ChEBI" id="CHEBI:33019"/>
        <dbReference type="ChEBI" id="CHEBI:72950"/>
        <dbReference type="EC" id="2.5.1.15"/>
    </reaction>
</comment>
<dbReference type="NCBIfam" id="TIGR01498">
    <property type="entry name" value="folK"/>
    <property type="match status" value="1"/>
</dbReference>